<dbReference type="OrthoDB" id="5417628at2759"/>
<dbReference type="Proteomes" id="UP000020467">
    <property type="component" value="Unassembled WGS sequence"/>
</dbReference>
<reference evidence="1 2" key="1">
    <citation type="submission" date="2014-02" db="EMBL/GenBank/DDBJ databases">
        <title>The genome sequence of Colletotrichum fioriniae PJ7.</title>
        <authorList>
            <person name="Baroncelli R."/>
            <person name="Thon M.R."/>
        </authorList>
    </citation>
    <scope>NUCLEOTIDE SEQUENCE [LARGE SCALE GENOMIC DNA]</scope>
    <source>
        <strain evidence="1 2">PJ7</strain>
    </source>
</reference>
<dbReference type="KEGG" id="cfj:CFIO01_10637"/>
<dbReference type="STRING" id="1445577.A0A010R7G2"/>
<protein>
    <submittedName>
        <fullName evidence="1">Uncharacterized protein</fullName>
    </submittedName>
</protein>
<accession>A0A010R7G2</accession>
<organism evidence="1 2">
    <name type="scientific">Colletotrichum fioriniae PJ7</name>
    <dbReference type="NCBI Taxonomy" id="1445577"/>
    <lineage>
        <taxon>Eukaryota</taxon>
        <taxon>Fungi</taxon>
        <taxon>Dikarya</taxon>
        <taxon>Ascomycota</taxon>
        <taxon>Pezizomycotina</taxon>
        <taxon>Sordariomycetes</taxon>
        <taxon>Hypocreomycetidae</taxon>
        <taxon>Glomerellales</taxon>
        <taxon>Glomerellaceae</taxon>
        <taxon>Colletotrichum</taxon>
        <taxon>Colletotrichum acutatum species complex</taxon>
    </lineage>
</organism>
<name>A0A010R7G2_9PEZI</name>
<gene>
    <name evidence="1" type="ORF">CFIO01_10637</name>
</gene>
<keyword evidence="2" id="KW-1185">Reference proteome</keyword>
<dbReference type="eggNOG" id="ENOG502SNQW">
    <property type="taxonomic scope" value="Eukaryota"/>
</dbReference>
<dbReference type="EMBL" id="JARH01000157">
    <property type="protein sequence ID" value="EXF84640.1"/>
    <property type="molecule type" value="Genomic_DNA"/>
</dbReference>
<dbReference type="AlphaFoldDB" id="A0A010R7G2"/>
<proteinExistence type="predicted"/>
<comment type="caution">
    <text evidence="1">The sequence shown here is derived from an EMBL/GenBank/DDBJ whole genome shotgun (WGS) entry which is preliminary data.</text>
</comment>
<evidence type="ECO:0000313" key="2">
    <source>
        <dbReference type="Proteomes" id="UP000020467"/>
    </source>
</evidence>
<sequence length="542" mass="59464">MRYDNWDVLLFPGNGSVPLKEFKTDCSVIPDLESKPAPSLESFGLPVVHGFVPSLPRNMPLTISIFSWTTPSISNPNRNANLVVFAARVYIDGNLVAEDVFNQGRRTPLPISQSLKPNKHGDRDVIRFPAFNEKYLQEYSWNPAASLGRIHVIVTEAVQRDPTTHSLEHIKNVAAFSFCHAPLETLEEAAIAWPNRHMWENATLAHGFPSAVYPTGYDLASQQWSARFVRDAPQQPLSSTPAPTTLPVFQTAAQPARRLPSTEELVQRLIEQSQARVIRRNPSRTGVFPVSASAAHPSLMHQDTTSLPAHNTGPLNSMYWNFPVGEGLYGNLDPSCFSTEGQQKQGAAPLISLEAPDSTTDKFVPSVNDATSQAAPAAKWNMPELGLAVSDGNSPQPRRELYVPIPATEVKSRKECQPQHDILKPSASTFPKSTSDPELLKRVKARAVSVLNTPEARFTLIDPANTAKRAPSLGTLGRPLKKRSAAAKSIRRSVSFDPVVKNNEIERSQPAMKPSQCKRDFTPIDVAEAVAQSDHGHSSPIL</sequence>
<dbReference type="HOGENOM" id="CLU_502473_0_0_1"/>
<evidence type="ECO:0000313" key="1">
    <source>
        <dbReference type="EMBL" id="EXF84640.1"/>
    </source>
</evidence>